<dbReference type="EMBL" id="JADINF010000172">
    <property type="protein sequence ID" value="MBO8424712.1"/>
    <property type="molecule type" value="Genomic_DNA"/>
</dbReference>
<dbReference type="InterPro" id="IPR015422">
    <property type="entry name" value="PyrdxlP-dep_Trfase_small"/>
</dbReference>
<dbReference type="PANTHER" id="PTHR43713:SF3">
    <property type="entry name" value="GLUTAMATE-1-SEMIALDEHYDE 2,1-AMINOMUTASE 1, CHLOROPLASTIC-RELATED"/>
    <property type="match status" value="1"/>
</dbReference>
<dbReference type="InterPro" id="IPR015424">
    <property type="entry name" value="PyrdxlP-dep_Trfase"/>
</dbReference>
<evidence type="ECO:0000313" key="4">
    <source>
        <dbReference type="EMBL" id="MBO8424712.1"/>
    </source>
</evidence>
<organism evidence="4 5">
    <name type="scientific">Candidatus Stercoripulliclostridium pullicola</name>
    <dbReference type="NCBI Taxonomy" id="2840953"/>
    <lineage>
        <taxon>Bacteria</taxon>
        <taxon>Bacillati</taxon>
        <taxon>Bacillota</taxon>
        <taxon>Clostridia</taxon>
        <taxon>Eubacteriales</taxon>
        <taxon>Candidatus Stercoripulliclostridium</taxon>
    </lineage>
</organism>
<evidence type="ECO:0000256" key="1">
    <source>
        <dbReference type="ARBA" id="ARBA00001933"/>
    </source>
</evidence>
<evidence type="ECO:0000256" key="3">
    <source>
        <dbReference type="RuleBase" id="RU003560"/>
    </source>
</evidence>
<dbReference type="GO" id="GO:0008483">
    <property type="term" value="F:transaminase activity"/>
    <property type="evidence" value="ECO:0007669"/>
    <property type="project" value="UniProtKB-KW"/>
</dbReference>
<protein>
    <submittedName>
        <fullName evidence="4">Aminotransferase class III-fold pyridoxal phosphate-dependent enzyme</fullName>
    </submittedName>
</protein>
<evidence type="ECO:0000256" key="2">
    <source>
        <dbReference type="ARBA" id="ARBA00022898"/>
    </source>
</evidence>
<evidence type="ECO:0000313" key="5">
    <source>
        <dbReference type="Proteomes" id="UP000727857"/>
    </source>
</evidence>
<dbReference type="GO" id="GO:0030170">
    <property type="term" value="F:pyridoxal phosphate binding"/>
    <property type="evidence" value="ECO:0007669"/>
    <property type="project" value="InterPro"/>
</dbReference>
<comment type="similarity">
    <text evidence="3">Belongs to the class-III pyridoxal-phosphate-dependent aminotransferase family.</text>
</comment>
<dbReference type="Proteomes" id="UP000727857">
    <property type="component" value="Unassembled WGS sequence"/>
</dbReference>
<reference evidence="4" key="2">
    <citation type="journal article" date="2021" name="PeerJ">
        <title>Extensive microbial diversity within the chicken gut microbiome revealed by metagenomics and culture.</title>
        <authorList>
            <person name="Gilroy R."/>
            <person name="Ravi A."/>
            <person name="Getino M."/>
            <person name="Pursley I."/>
            <person name="Horton D.L."/>
            <person name="Alikhan N.F."/>
            <person name="Baker D."/>
            <person name="Gharbi K."/>
            <person name="Hall N."/>
            <person name="Watson M."/>
            <person name="Adriaenssens E.M."/>
            <person name="Foster-Nyarko E."/>
            <person name="Jarju S."/>
            <person name="Secka A."/>
            <person name="Antonio M."/>
            <person name="Oren A."/>
            <person name="Chaudhuri R.R."/>
            <person name="La Ragione R."/>
            <person name="Hildebrand F."/>
            <person name="Pallen M.J."/>
        </authorList>
    </citation>
    <scope>NUCLEOTIDE SEQUENCE</scope>
    <source>
        <strain evidence="4">517</strain>
    </source>
</reference>
<comment type="cofactor">
    <cofactor evidence="1">
        <name>pyridoxal 5'-phosphate</name>
        <dbReference type="ChEBI" id="CHEBI:597326"/>
    </cofactor>
</comment>
<dbReference type="PANTHER" id="PTHR43713">
    <property type="entry name" value="GLUTAMATE-1-SEMIALDEHYDE 2,1-AMINOMUTASE"/>
    <property type="match status" value="1"/>
</dbReference>
<dbReference type="AlphaFoldDB" id="A0A940DI85"/>
<gene>
    <name evidence="4" type="ORF">IAB16_06805</name>
</gene>
<dbReference type="InterPro" id="IPR005814">
    <property type="entry name" value="Aminotrans_3"/>
</dbReference>
<keyword evidence="4" id="KW-0808">Transferase</keyword>
<accession>A0A940DI85</accession>
<keyword evidence="2 3" id="KW-0663">Pyridoxal phosphate</keyword>
<comment type="caution">
    <text evidence="4">The sequence shown here is derived from an EMBL/GenBank/DDBJ whole genome shotgun (WGS) entry which is preliminary data.</text>
</comment>
<reference evidence="4" key="1">
    <citation type="submission" date="2020-10" db="EMBL/GenBank/DDBJ databases">
        <authorList>
            <person name="Gilroy R."/>
        </authorList>
    </citation>
    <scope>NUCLEOTIDE SEQUENCE</scope>
    <source>
        <strain evidence="4">517</strain>
    </source>
</reference>
<dbReference type="SUPFAM" id="SSF53383">
    <property type="entry name" value="PLP-dependent transferases"/>
    <property type="match status" value="1"/>
</dbReference>
<dbReference type="InterPro" id="IPR015421">
    <property type="entry name" value="PyrdxlP-dep_Trfase_major"/>
</dbReference>
<dbReference type="Gene3D" id="3.40.640.10">
    <property type="entry name" value="Type I PLP-dependent aspartate aminotransferase-like (Major domain)"/>
    <property type="match status" value="1"/>
</dbReference>
<proteinExistence type="inferred from homology"/>
<sequence length="421" mass="47130">MMTKTYTYENNVKTMMRAGKVIPCGVYGHLGPAEGCMIPSSAYPFFLERAKGSEMWDVDGNRFIDYMCGYGPNVSGYCDDEIDAAAQAQILKGNCTSLPSHIMVDFAELLTATVHKDWAFFCKNGGDVTSFAIMISRYYTGKKKIIFVNNYYHGVAPWTQKPDTPGTLWDDCHNALYVDWNDVEGLKKTIEENKDDIACFISTPYMHGNFVDNELPAEGYWQAVRKLCTDNGIILIIDDIRAGFRMSLEGSDRYFGFEADLITFCKALANGYNVSALCGKEFLKGAASTVPYTGSYWMSAVPFAAGIANINKLIRNNACEHFKAMGERLIAGLQKTAKELNVPLIASGHPALFYLRIEDKNNNFLIHQEWIAECVKRGVFFTSHHNHFINLSLTPALVDETVTIASEAMEVMVKNHPELFR</sequence>
<dbReference type="Pfam" id="PF00202">
    <property type="entry name" value="Aminotran_3"/>
    <property type="match status" value="1"/>
</dbReference>
<dbReference type="Gene3D" id="3.90.1150.10">
    <property type="entry name" value="Aspartate Aminotransferase, domain 1"/>
    <property type="match status" value="1"/>
</dbReference>
<keyword evidence="4" id="KW-0032">Aminotransferase</keyword>
<name>A0A940DI85_9FIRM</name>